<evidence type="ECO:0000313" key="3">
    <source>
        <dbReference type="Proteomes" id="UP000254209"/>
    </source>
</evidence>
<gene>
    <name evidence="2" type="ORF">NCTC10283_02445</name>
</gene>
<keyword evidence="3" id="KW-1185">Reference proteome</keyword>
<protein>
    <recommendedName>
        <fullName evidence="1">AbiTii domain-containing protein</fullName>
    </recommendedName>
</protein>
<dbReference type="EMBL" id="UFSO01000003">
    <property type="protein sequence ID" value="SSY80881.1"/>
    <property type="molecule type" value="Genomic_DNA"/>
</dbReference>
<organism evidence="2 3">
    <name type="scientific">Alysiella crassa</name>
    <dbReference type="NCBI Taxonomy" id="153491"/>
    <lineage>
        <taxon>Bacteria</taxon>
        <taxon>Pseudomonadati</taxon>
        <taxon>Pseudomonadota</taxon>
        <taxon>Betaproteobacteria</taxon>
        <taxon>Neisseriales</taxon>
        <taxon>Neisseriaceae</taxon>
        <taxon>Alysiella</taxon>
    </lineage>
</organism>
<reference evidence="2 3" key="1">
    <citation type="submission" date="2018-06" db="EMBL/GenBank/DDBJ databases">
        <authorList>
            <consortium name="Pathogen Informatics"/>
            <person name="Doyle S."/>
        </authorList>
    </citation>
    <scope>NUCLEOTIDE SEQUENCE [LARGE SCALE GENOMIC DNA]</scope>
    <source>
        <strain evidence="2 3">NCTC10283</strain>
    </source>
</reference>
<dbReference type="RefSeq" id="WP_034290754.1">
    <property type="nucleotide sequence ID" value="NZ_CP091519.2"/>
</dbReference>
<dbReference type="Proteomes" id="UP000254209">
    <property type="component" value="Unassembled WGS sequence"/>
</dbReference>
<evidence type="ECO:0000259" key="1">
    <source>
        <dbReference type="Pfam" id="PF18864"/>
    </source>
</evidence>
<name>A0A376BVL1_9NEIS</name>
<dbReference type="OrthoDB" id="766804at2"/>
<accession>A0A376BVL1</accession>
<dbReference type="Pfam" id="PF18864">
    <property type="entry name" value="AbiTii"/>
    <property type="match status" value="1"/>
</dbReference>
<dbReference type="AlphaFoldDB" id="A0A376BVL1"/>
<feature type="domain" description="AbiTii" evidence="1">
    <location>
        <begin position="3"/>
        <end position="185"/>
    </location>
</feature>
<dbReference type="InterPro" id="IPR041304">
    <property type="entry name" value="AbiTii"/>
</dbReference>
<proteinExistence type="predicted"/>
<dbReference type="STRING" id="1120980.GCA_000745955_00228"/>
<sequence>MGSIILELQELAANPDSNVEELLNKTYMVARKLKLEELSKWCNLELQGYQDNLENIPSYREFYGQLQVYNPYWGLQSLPVPDDIRAKITLIRFPESIGGILNYLDNGECNTLELSLSYDIRKILIKAQRAPLEPKLYFSTTNLKNILSQVRQVVLEWALKLEEEGILGEGIQFSKSEKEKAMTTQFHIQNMQGFVGNISGGNMQQNIYDGIHVEANNFDQLADVLSKNGIPFSELSSLKEAIDLDEKPTEANKFGANVSQWIGNIMTKASSGVINVSLATIAGLLTNAISQYYGLM</sequence>
<evidence type="ECO:0000313" key="2">
    <source>
        <dbReference type="EMBL" id="SSY80881.1"/>
    </source>
</evidence>